<sequence length="174" mass="18169">QRGVQLRRVTRMRPALALLAEPTGAAAMDVTQVSLGDLAAGTPVTLLLEFLVPAANPGPLWIAGVAARSSGARLADTDIRAAVTHHAPPLSHDVRAAAARSMAARLMRRATTASDPAEAARLMRAAAARFDDFGEQALAAAAREQASAFEHGARIAGIATRELTYATRRLGEVS</sequence>
<accession>A0A2M8Q820</accession>
<dbReference type="AlphaFoldDB" id="A0A2M8Q820"/>
<comment type="caution">
    <text evidence="1">The sequence shown here is derived from an EMBL/GenBank/DDBJ whole genome shotgun (WGS) entry which is preliminary data.</text>
</comment>
<evidence type="ECO:0000313" key="1">
    <source>
        <dbReference type="EMBL" id="PJF45949.1"/>
    </source>
</evidence>
<name>A0A2M8Q820_9CHLR</name>
<feature type="non-terminal residue" evidence="1">
    <location>
        <position position="1"/>
    </location>
</feature>
<gene>
    <name evidence="1" type="ORF">CUN48_16290</name>
</gene>
<evidence type="ECO:0000313" key="2">
    <source>
        <dbReference type="Proteomes" id="UP000230790"/>
    </source>
</evidence>
<dbReference type="EMBL" id="PGTN01000605">
    <property type="protein sequence ID" value="PJF45949.1"/>
    <property type="molecule type" value="Genomic_DNA"/>
</dbReference>
<organism evidence="1 2">
    <name type="scientific">Candidatus Thermofonsia Clade 3 bacterium</name>
    <dbReference type="NCBI Taxonomy" id="2364212"/>
    <lineage>
        <taxon>Bacteria</taxon>
        <taxon>Bacillati</taxon>
        <taxon>Chloroflexota</taxon>
        <taxon>Candidatus Thermofontia</taxon>
        <taxon>Candidatus Thermofonsia Clade 3</taxon>
    </lineage>
</organism>
<protein>
    <submittedName>
        <fullName evidence="1">VWA domain-containing protein</fullName>
    </submittedName>
</protein>
<reference evidence="1 2" key="1">
    <citation type="submission" date="2017-11" db="EMBL/GenBank/DDBJ databases">
        <title>Evolution of Phototrophy in the Chloroflexi Phylum Driven by Horizontal Gene Transfer.</title>
        <authorList>
            <person name="Ward L.M."/>
            <person name="Hemp J."/>
            <person name="Shih P.M."/>
            <person name="Mcglynn S.E."/>
            <person name="Fischer W."/>
        </authorList>
    </citation>
    <scope>NUCLEOTIDE SEQUENCE [LARGE SCALE GENOMIC DNA]</scope>
    <source>
        <strain evidence="1">JP3_7</strain>
    </source>
</reference>
<dbReference type="Proteomes" id="UP000230790">
    <property type="component" value="Unassembled WGS sequence"/>
</dbReference>
<proteinExistence type="predicted"/>